<evidence type="ECO:0000259" key="5">
    <source>
        <dbReference type="PROSITE" id="PS50060"/>
    </source>
</evidence>
<dbReference type="Pfam" id="PF00629">
    <property type="entry name" value="MAM"/>
    <property type="match status" value="1"/>
</dbReference>
<comment type="caution">
    <text evidence="7">The sequence shown here is derived from an EMBL/GenBank/DDBJ whole genome shotgun (WGS) entry which is preliminary data.</text>
</comment>
<feature type="domain" description="Sushi" evidence="6">
    <location>
        <begin position="54"/>
        <end position="107"/>
    </location>
</feature>
<evidence type="ECO:0000256" key="4">
    <source>
        <dbReference type="SAM" id="Phobius"/>
    </source>
</evidence>
<dbReference type="EMBL" id="VSWD01000005">
    <property type="protein sequence ID" value="KAK3104158.1"/>
    <property type="molecule type" value="Genomic_DNA"/>
</dbReference>
<dbReference type="AlphaFoldDB" id="A0AA88YGB7"/>
<sequence length="617" mass="69386">MGNRCRLRTAICHVNSRRCGYPGLRAHNPLTSPVIRRSRRTYSCGVNQPPHLSGLCPKLSLNNGRSDIRMKGRIIYYYCNKGYQLIGYRTAKCILNTWNKPLPTCVASGCDVRLTISNGVVVQTLNGSVLTINCVNDTILQGRNKMYCDGHQWHIPAPRCTAPENINSCDFENGGYCGWEQDTDDDFDWSIRSGETPTARTGPVYDHTYGQRSGGGHYIYMEASAPRQSGHTTRLLSPVYPPEKSDRCLQFWYHMLGPSSQYAVGTLNLNIIHDVEFSSNISNLWSISGNQGKQWKVADIYIGKTNYSFKLQLEAVRQMSYVSDIAVDDILFYNCVPATSLPTTEAELKTSAMIKSSTESIEETTPTSMPAIQETTFSSETIGKDRWNIPQSSDHRPRSMFNILIPPEPNGTDQNNNGSDDEITRQKLQSSVPISSNFSLQNDTTDIEDYTSSNNQNITSAVQDTSENVTEVIPTEKATSDVITTSYETKLQTTLKQHSSTKDPMFHSSSNTRTILDDSSSEISEALFPTTAVHKKSEVFKEKDLSSNGTSPHIDFVHVDSERTTILNLCISLSVVSIFTAVLILFIALCRRRQRKYEKKYQEMKLFVETHYRNRYI</sequence>
<evidence type="ECO:0000256" key="1">
    <source>
        <dbReference type="ARBA" id="ARBA00023157"/>
    </source>
</evidence>
<evidence type="ECO:0000256" key="3">
    <source>
        <dbReference type="SAM" id="MobiDB-lite"/>
    </source>
</evidence>
<dbReference type="PROSITE" id="PS50060">
    <property type="entry name" value="MAM_2"/>
    <property type="match status" value="1"/>
</dbReference>
<dbReference type="InterPro" id="IPR000436">
    <property type="entry name" value="Sushi_SCR_CCP_dom"/>
</dbReference>
<keyword evidence="4" id="KW-1133">Transmembrane helix</keyword>
<keyword evidence="1" id="KW-1015">Disulfide bond</keyword>
<dbReference type="PROSITE" id="PS50923">
    <property type="entry name" value="SUSHI"/>
    <property type="match status" value="1"/>
</dbReference>
<dbReference type="PANTHER" id="PTHR23282:SF142">
    <property type="entry name" value="MAM DOMAIN-CONTAINING PROTEIN"/>
    <property type="match status" value="1"/>
</dbReference>
<feature type="region of interest" description="Disordered" evidence="3">
    <location>
        <begin position="379"/>
        <end position="421"/>
    </location>
</feature>
<dbReference type="CDD" id="cd00033">
    <property type="entry name" value="CCP"/>
    <property type="match status" value="1"/>
</dbReference>
<reference evidence="7" key="1">
    <citation type="submission" date="2019-08" db="EMBL/GenBank/DDBJ databases">
        <title>The improved chromosome-level genome for the pearl oyster Pinctada fucata martensii using PacBio sequencing and Hi-C.</title>
        <authorList>
            <person name="Zheng Z."/>
        </authorList>
    </citation>
    <scope>NUCLEOTIDE SEQUENCE</scope>
    <source>
        <strain evidence="7">ZZ-2019</strain>
        <tissue evidence="7">Adductor muscle</tissue>
    </source>
</reference>
<gene>
    <name evidence="7" type="ORF">FSP39_024890</name>
</gene>
<keyword evidence="4" id="KW-0472">Membrane</keyword>
<dbReference type="InterPro" id="IPR013320">
    <property type="entry name" value="ConA-like_dom_sf"/>
</dbReference>
<proteinExistence type="predicted"/>
<dbReference type="InterPro" id="IPR051560">
    <property type="entry name" value="MAM_domain-containing"/>
</dbReference>
<dbReference type="Pfam" id="PF00084">
    <property type="entry name" value="Sushi"/>
    <property type="match status" value="1"/>
</dbReference>
<feature type="transmembrane region" description="Helical" evidence="4">
    <location>
        <begin position="566"/>
        <end position="590"/>
    </location>
</feature>
<dbReference type="PANTHER" id="PTHR23282">
    <property type="entry name" value="APICAL ENDOSOMAL GLYCOPROTEIN PRECURSOR"/>
    <property type="match status" value="1"/>
</dbReference>
<dbReference type="InterPro" id="IPR035976">
    <property type="entry name" value="Sushi/SCR/CCP_sf"/>
</dbReference>
<dbReference type="SUPFAM" id="SSF49899">
    <property type="entry name" value="Concanavalin A-like lectins/glucanases"/>
    <property type="match status" value="1"/>
</dbReference>
<keyword evidence="2" id="KW-0768">Sushi</keyword>
<dbReference type="CDD" id="cd06263">
    <property type="entry name" value="MAM"/>
    <property type="match status" value="1"/>
</dbReference>
<feature type="region of interest" description="Disordered" evidence="3">
    <location>
        <begin position="494"/>
        <end position="513"/>
    </location>
</feature>
<dbReference type="SMART" id="SM00137">
    <property type="entry name" value="MAM"/>
    <property type="match status" value="1"/>
</dbReference>
<accession>A0AA88YGB7</accession>
<dbReference type="Proteomes" id="UP001186944">
    <property type="component" value="Unassembled WGS sequence"/>
</dbReference>
<feature type="compositionally biased region" description="Basic and acidic residues" evidence="3">
    <location>
        <begin position="382"/>
        <end position="397"/>
    </location>
</feature>
<dbReference type="Gene3D" id="2.10.70.10">
    <property type="entry name" value="Complement Module, domain 1"/>
    <property type="match status" value="1"/>
</dbReference>
<feature type="domain" description="MAM" evidence="5">
    <location>
        <begin position="167"/>
        <end position="337"/>
    </location>
</feature>
<name>A0AA88YGB7_PINIB</name>
<dbReference type="Gene3D" id="2.60.120.200">
    <property type="match status" value="1"/>
</dbReference>
<protein>
    <submittedName>
        <fullName evidence="7">Uncharacterized protein</fullName>
    </submittedName>
</protein>
<dbReference type="InterPro" id="IPR000998">
    <property type="entry name" value="MAM_dom"/>
</dbReference>
<comment type="caution">
    <text evidence="2">Lacks conserved residue(s) required for the propagation of feature annotation.</text>
</comment>
<organism evidence="7 8">
    <name type="scientific">Pinctada imbricata</name>
    <name type="common">Atlantic pearl-oyster</name>
    <name type="synonym">Pinctada martensii</name>
    <dbReference type="NCBI Taxonomy" id="66713"/>
    <lineage>
        <taxon>Eukaryota</taxon>
        <taxon>Metazoa</taxon>
        <taxon>Spiralia</taxon>
        <taxon>Lophotrochozoa</taxon>
        <taxon>Mollusca</taxon>
        <taxon>Bivalvia</taxon>
        <taxon>Autobranchia</taxon>
        <taxon>Pteriomorphia</taxon>
        <taxon>Pterioida</taxon>
        <taxon>Pterioidea</taxon>
        <taxon>Pteriidae</taxon>
        <taxon>Pinctada</taxon>
    </lineage>
</organism>
<keyword evidence="8" id="KW-1185">Reference proteome</keyword>
<dbReference type="GO" id="GO:0016020">
    <property type="term" value="C:membrane"/>
    <property type="evidence" value="ECO:0007669"/>
    <property type="project" value="InterPro"/>
</dbReference>
<keyword evidence="4" id="KW-0812">Transmembrane</keyword>
<evidence type="ECO:0000256" key="2">
    <source>
        <dbReference type="PROSITE-ProRule" id="PRU00302"/>
    </source>
</evidence>
<dbReference type="SUPFAM" id="SSF57535">
    <property type="entry name" value="Complement control module/SCR domain"/>
    <property type="match status" value="2"/>
</dbReference>
<evidence type="ECO:0000313" key="8">
    <source>
        <dbReference type="Proteomes" id="UP001186944"/>
    </source>
</evidence>
<evidence type="ECO:0000259" key="6">
    <source>
        <dbReference type="PROSITE" id="PS50923"/>
    </source>
</evidence>
<evidence type="ECO:0000313" key="7">
    <source>
        <dbReference type="EMBL" id="KAK3104158.1"/>
    </source>
</evidence>
<dbReference type="SMART" id="SM00032">
    <property type="entry name" value="CCP"/>
    <property type="match status" value="2"/>
</dbReference>